<dbReference type="OrthoDB" id="2960905at2"/>
<dbReference type="STRING" id="1499687.BN1080_03406"/>
<evidence type="ECO:0000313" key="2">
    <source>
        <dbReference type="EMBL" id="CEG24380.1"/>
    </source>
</evidence>
<dbReference type="RefSeq" id="WP_052654019.1">
    <property type="nucleotide sequence ID" value="NZ_CCXS01000001.1"/>
</dbReference>
<dbReference type="PANTHER" id="PTHR37804:SF1">
    <property type="entry name" value="CDAA REGULATORY PROTEIN CDAR"/>
    <property type="match status" value="1"/>
</dbReference>
<dbReference type="Pfam" id="PF07949">
    <property type="entry name" value="YbbR"/>
    <property type="match status" value="3"/>
</dbReference>
<gene>
    <name evidence="2" type="ORF">BN1080_03406</name>
</gene>
<keyword evidence="3" id="KW-1185">Reference proteome</keyword>
<dbReference type="Gene3D" id="2.170.120.40">
    <property type="entry name" value="YbbR-like domain"/>
    <property type="match status" value="2"/>
</dbReference>
<dbReference type="PANTHER" id="PTHR37804">
    <property type="entry name" value="CDAA REGULATORY PROTEIN CDAR"/>
    <property type="match status" value="1"/>
</dbReference>
<dbReference type="InterPro" id="IPR053154">
    <property type="entry name" value="c-di-AMP_regulator"/>
</dbReference>
<proteinExistence type="predicted"/>
<reference evidence="2 3" key="1">
    <citation type="submission" date="2014-09" db="EMBL/GenBank/DDBJ databases">
        <authorList>
            <person name="Urmite Genomes Urmite Genomes"/>
        </authorList>
    </citation>
    <scope>NUCLEOTIDE SEQUENCE [LARGE SCALE GENOMIC DNA]</scope>
    <source>
        <strain evidence="2 3">ES2</strain>
    </source>
</reference>
<dbReference type="Proteomes" id="UP000043699">
    <property type="component" value="Unassembled WGS sequence"/>
</dbReference>
<dbReference type="Gene3D" id="2.170.120.30">
    <property type="match status" value="1"/>
</dbReference>
<evidence type="ECO:0000256" key="1">
    <source>
        <dbReference type="SAM" id="MobiDB-lite"/>
    </source>
</evidence>
<organism evidence="2 3">
    <name type="scientific">Planococcus massiliensis</name>
    <dbReference type="NCBI Taxonomy" id="1499687"/>
    <lineage>
        <taxon>Bacteria</taxon>
        <taxon>Bacillati</taxon>
        <taxon>Bacillota</taxon>
        <taxon>Bacilli</taxon>
        <taxon>Bacillales</taxon>
        <taxon>Caryophanaceae</taxon>
        <taxon>Planococcus</taxon>
    </lineage>
</organism>
<evidence type="ECO:0000313" key="3">
    <source>
        <dbReference type="Proteomes" id="UP000043699"/>
    </source>
</evidence>
<dbReference type="AlphaFoldDB" id="A0A098ERF7"/>
<dbReference type="EMBL" id="CCXS01000001">
    <property type="protein sequence ID" value="CEG24380.1"/>
    <property type="molecule type" value="Genomic_DNA"/>
</dbReference>
<accession>A0A098ERF7</accession>
<dbReference type="InterPro" id="IPR012505">
    <property type="entry name" value="YbbR"/>
</dbReference>
<sequence>MDKMMDNPWFLRIMALLLAFLLFFTVKSGDEAVDSAGSGTVTEELKDVALEVFYDDTNLMVSGLPETVDLTISGPTSIVQTTRQLKDFTLFVDLRNLTLGEHQVPIQTENLSEELRVQISPAFIDIKIEERVTQEFRIDPEINERLLAEGFVLKGISAEPKTVAVTGPKSVIDAISFVKATVTGEAGLDDSFTTEARVRVLANDLTKLENVTIEPEAVEVAVDIEEYSKEIPVSIEENGEPPTGVTIESLTPSSETVKISGPPSVVDALTEFVVEVNAGVITPTDTTVEAELKKPKGTSGVSPGELKIEAEITVDESVQLPKDVENPELANDNPS</sequence>
<feature type="region of interest" description="Disordered" evidence="1">
    <location>
        <begin position="312"/>
        <end position="335"/>
    </location>
</feature>
<name>A0A098ERF7_9BACL</name>
<protein>
    <submittedName>
        <fullName evidence="2">YbbR-like protein</fullName>
    </submittedName>
</protein>